<evidence type="ECO:0000256" key="5">
    <source>
        <dbReference type="ARBA" id="ARBA00022643"/>
    </source>
</evidence>
<dbReference type="InterPro" id="IPR011102">
    <property type="entry name" value="Sig_transdc_His_kinase_HWE"/>
</dbReference>
<dbReference type="GO" id="GO:0000160">
    <property type="term" value="P:phosphorelay signal transduction system"/>
    <property type="evidence" value="ECO:0007669"/>
    <property type="project" value="InterPro"/>
</dbReference>
<dbReference type="InterPro" id="IPR036890">
    <property type="entry name" value="HATPase_C_sf"/>
</dbReference>
<dbReference type="InterPro" id="IPR035965">
    <property type="entry name" value="PAS-like_dom_sf"/>
</dbReference>
<accession>A0A1B1AJD5</accession>
<dbReference type="Gene3D" id="3.30.565.10">
    <property type="entry name" value="Histidine kinase-like ATPase, C-terminal domain"/>
    <property type="match status" value="1"/>
</dbReference>
<dbReference type="SMART" id="SM00448">
    <property type="entry name" value="REC"/>
    <property type="match status" value="1"/>
</dbReference>
<keyword evidence="8" id="KW-0547">Nucleotide-binding</keyword>
<feature type="domain" description="Response regulatory" evidence="13">
    <location>
        <begin position="344"/>
        <end position="454"/>
    </location>
</feature>
<keyword evidence="11" id="KW-0843">Virulence</keyword>
<dbReference type="SUPFAM" id="SSF55785">
    <property type="entry name" value="PYP-like sensor domain (PAS domain)"/>
    <property type="match status" value="1"/>
</dbReference>
<evidence type="ECO:0000256" key="3">
    <source>
        <dbReference type="ARBA" id="ARBA00022553"/>
    </source>
</evidence>
<sequence length="467" mass="50602">MAARLAAIVANSDDAILSKTLDGVITSWNAGAARIFGYEQDEIVGKHISTIIPPELLDEEKEIIARLTRGERIEHFETVRVAKDGRRVELSLTASPMRDSTGRIFGASKVARDIGARKRAEETQRLLIDELNHRIKNTLATVQAIATQTLRRAATPSDFVESFNGRIKALARAHGLLTDCSFQGAEITDLVREQLLLGSDRDPRICWNGPAVTLEAPPALHLALVLHELGTNARKHGALSAPTGRVGVTWQIQMHNGRNLKLLWQESGGPPVAAPTTQGFGSVLIENSLRAHSGEVKVNYAESGVTCEITLPLPELPLPIGALARDANVRTHLPTPGNGIEGRRIMIIEDEPLIGMVLIDYLEDAGCTVAGPAQSAETALRMATDENVDAALVDGNLAGRRVDQIVDTLKARQIPFAFVTGYGREALPSGYDDALIVEKPFTQEQVVNALERLLNNVVPIRSGRREG</sequence>
<evidence type="ECO:0000256" key="11">
    <source>
        <dbReference type="ARBA" id="ARBA00023026"/>
    </source>
</evidence>
<evidence type="ECO:0000256" key="6">
    <source>
        <dbReference type="ARBA" id="ARBA00022679"/>
    </source>
</evidence>
<evidence type="ECO:0000259" key="15">
    <source>
        <dbReference type="PROSITE" id="PS50113"/>
    </source>
</evidence>
<evidence type="ECO:0000256" key="8">
    <source>
        <dbReference type="ARBA" id="ARBA00022741"/>
    </source>
</evidence>
<dbReference type="SMART" id="SM00911">
    <property type="entry name" value="HWE_HK"/>
    <property type="match status" value="1"/>
</dbReference>
<dbReference type="Pfam" id="PF00989">
    <property type="entry name" value="PAS"/>
    <property type="match status" value="1"/>
</dbReference>
<dbReference type="Gene3D" id="3.40.50.2300">
    <property type="match status" value="1"/>
</dbReference>
<dbReference type="SUPFAM" id="SSF52172">
    <property type="entry name" value="CheY-like"/>
    <property type="match status" value="1"/>
</dbReference>
<organism evidence="16 17">
    <name type="scientific">Candidatus Viadribacter manganicus</name>
    <dbReference type="NCBI Taxonomy" id="1759059"/>
    <lineage>
        <taxon>Bacteria</taxon>
        <taxon>Pseudomonadati</taxon>
        <taxon>Pseudomonadota</taxon>
        <taxon>Alphaproteobacteria</taxon>
        <taxon>Hyphomonadales</taxon>
        <taxon>Hyphomonadaceae</taxon>
        <taxon>Candidatus Viadribacter</taxon>
    </lineage>
</organism>
<evidence type="ECO:0000256" key="7">
    <source>
        <dbReference type="ARBA" id="ARBA00022737"/>
    </source>
</evidence>
<dbReference type="PANTHER" id="PTHR41523">
    <property type="entry name" value="TWO-COMPONENT SYSTEM SENSOR PROTEIN"/>
    <property type="match status" value="1"/>
</dbReference>
<dbReference type="Pfam" id="PF07536">
    <property type="entry name" value="HWE_HK"/>
    <property type="match status" value="1"/>
</dbReference>
<dbReference type="PROSITE" id="PS50112">
    <property type="entry name" value="PAS"/>
    <property type="match status" value="1"/>
</dbReference>
<dbReference type="CDD" id="cd00130">
    <property type="entry name" value="PAS"/>
    <property type="match status" value="1"/>
</dbReference>
<dbReference type="PROSITE" id="PS50113">
    <property type="entry name" value="PAC"/>
    <property type="match status" value="1"/>
</dbReference>
<feature type="domain" description="PAC" evidence="15">
    <location>
        <begin position="74"/>
        <end position="126"/>
    </location>
</feature>
<keyword evidence="10" id="KW-0067">ATP-binding</keyword>
<dbReference type="STRING" id="1759059.ATE48_12415"/>
<dbReference type="NCBIfam" id="TIGR00229">
    <property type="entry name" value="sensory_box"/>
    <property type="match status" value="1"/>
</dbReference>
<keyword evidence="5" id="KW-0288">FMN</keyword>
<evidence type="ECO:0000259" key="14">
    <source>
        <dbReference type="PROSITE" id="PS50112"/>
    </source>
</evidence>
<dbReference type="SMART" id="SM00091">
    <property type="entry name" value="PAS"/>
    <property type="match status" value="1"/>
</dbReference>
<dbReference type="PROSITE" id="PS50110">
    <property type="entry name" value="RESPONSE_REGULATORY"/>
    <property type="match status" value="1"/>
</dbReference>
<dbReference type="InterPro" id="IPR000014">
    <property type="entry name" value="PAS"/>
</dbReference>
<comment type="catalytic activity">
    <reaction evidence="1">
        <text>ATP + protein L-histidine = ADP + protein N-phospho-L-histidine.</text>
        <dbReference type="EC" id="2.7.13.3"/>
    </reaction>
</comment>
<gene>
    <name evidence="16" type="ORF">ATE48_12415</name>
</gene>
<dbReference type="Gene3D" id="3.30.450.20">
    <property type="entry name" value="PAS domain"/>
    <property type="match status" value="1"/>
</dbReference>
<dbReference type="GO" id="GO:0004673">
    <property type="term" value="F:protein histidine kinase activity"/>
    <property type="evidence" value="ECO:0007669"/>
    <property type="project" value="UniProtKB-EC"/>
</dbReference>
<evidence type="ECO:0000256" key="1">
    <source>
        <dbReference type="ARBA" id="ARBA00000085"/>
    </source>
</evidence>
<proteinExistence type="predicted"/>
<dbReference type="InParanoid" id="A0A1B1AJD5"/>
<feature type="domain" description="PAS" evidence="14">
    <location>
        <begin position="1"/>
        <end position="71"/>
    </location>
</feature>
<dbReference type="InterPro" id="IPR011006">
    <property type="entry name" value="CheY-like_superfamily"/>
</dbReference>
<reference evidence="16 17" key="1">
    <citation type="submission" date="2015-11" db="EMBL/GenBank/DDBJ databases">
        <title>Whole-Genome Sequence of Candidatus Oderbacter manganicum from the National Park Lower Oder Valley, Germany.</title>
        <authorList>
            <person name="Braun B."/>
            <person name="Liere K."/>
            <person name="Szewzyk U."/>
        </authorList>
    </citation>
    <scope>NUCLEOTIDE SEQUENCE [LARGE SCALE GENOMIC DNA]</scope>
    <source>
        <strain evidence="16 17">OTSz_A_272</strain>
    </source>
</reference>
<dbReference type="GO" id="GO:0005524">
    <property type="term" value="F:ATP binding"/>
    <property type="evidence" value="ECO:0007669"/>
    <property type="project" value="UniProtKB-KW"/>
</dbReference>
<keyword evidence="3 12" id="KW-0597">Phosphoprotein</keyword>
<dbReference type="EMBL" id="CP013244">
    <property type="protein sequence ID" value="ANP46663.1"/>
    <property type="molecule type" value="Genomic_DNA"/>
</dbReference>
<protein>
    <recommendedName>
        <fullName evidence="2">histidine kinase</fullName>
        <ecNumber evidence="2">2.7.13.3</ecNumber>
    </recommendedName>
</protein>
<dbReference type="GO" id="GO:0006355">
    <property type="term" value="P:regulation of DNA-templated transcription"/>
    <property type="evidence" value="ECO:0007669"/>
    <property type="project" value="InterPro"/>
</dbReference>
<evidence type="ECO:0000256" key="4">
    <source>
        <dbReference type="ARBA" id="ARBA00022630"/>
    </source>
</evidence>
<keyword evidence="7" id="KW-0677">Repeat</keyword>
<evidence type="ECO:0000256" key="9">
    <source>
        <dbReference type="ARBA" id="ARBA00022777"/>
    </source>
</evidence>
<dbReference type="InterPro" id="IPR000700">
    <property type="entry name" value="PAS-assoc_C"/>
</dbReference>
<evidence type="ECO:0000256" key="10">
    <source>
        <dbReference type="ARBA" id="ARBA00022840"/>
    </source>
</evidence>
<dbReference type="KEGG" id="cbot:ATE48_12415"/>
<dbReference type="Pfam" id="PF00072">
    <property type="entry name" value="Response_reg"/>
    <property type="match status" value="1"/>
</dbReference>
<feature type="modified residue" description="4-aspartylphosphate" evidence="12">
    <location>
        <position position="394"/>
    </location>
</feature>
<keyword evidence="17" id="KW-1185">Reference proteome</keyword>
<dbReference type="AlphaFoldDB" id="A0A1B1AJD5"/>
<evidence type="ECO:0000256" key="2">
    <source>
        <dbReference type="ARBA" id="ARBA00012438"/>
    </source>
</evidence>
<keyword evidence="9" id="KW-0418">Kinase</keyword>
<dbReference type="InterPro" id="IPR013767">
    <property type="entry name" value="PAS_fold"/>
</dbReference>
<dbReference type="RefSeq" id="WP_066771980.1">
    <property type="nucleotide sequence ID" value="NZ_CP013244.1"/>
</dbReference>
<evidence type="ECO:0000259" key="13">
    <source>
        <dbReference type="PROSITE" id="PS50110"/>
    </source>
</evidence>
<name>A0A1B1AJD5_9PROT</name>
<dbReference type="InterPro" id="IPR001789">
    <property type="entry name" value="Sig_transdc_resp-reg_receiver"/>
</dbReference>
<evidence type="ECO:0000313" key="17">
    <source>
        <dbReference type="Proteomes" id="UP000092498"/>
    </source>
</evidence>
<evidence type="ECO:0000313" key="16">
    <source>
        <dbReference type="EMBL" id="ANP46663.1"/>
    </source>
</evidence>
<dbReference type="PANTHER" id="PTHR41523:SF8">
    <property type="entry name" value="ETHYLENE RESPONSE SENSOR PROTEIN"/>
    <property type="match status" value="1"/>
</dbReference>
<dbReference type="EC" id="2.7.13.3" evidence="2"/>
<keyword evidence="6" id="KW-0808">Transferase</keyword>
<dbReference type="Proteomes" id="UP000092498">
    <property type="component" value="Chromosome"/>
</dbReference>
<keyword evidence="4" id="KW-0285">Flavoprotein</keyword>
<evidence type="ECO:0000256" key="12">
    <source>
        <dbReference type="PROSITE-ProRule" id="PRU00169"/>
    </source>
</evidence>